<dbReference type="KEGG" id="naz:Aazo_3618"/>
<evidence type="ECO:0000256" key="1">
    <source>
        <dbReference type="SAM" id="MobiDB-lite"/>
    </source>
</evidence>
<evidence type="ECO:0000313" key="4">
    <source>
        <dbReference type="Proteomes" id="UP000001511"/>
    </source>
</evidence>
<dbReference type="HOGENOM" id="CLU_2684209_0_0_3"/>
<dbReference type="AlphaFoldDB" id="D7E3M9"/>
<accession>D7E3M9</accession>
<keyword evidence="4" id="KW-1185">Reference proteome</keyword>
<protein>
    <submittedName>
        <fullName evidence="3">Uncharacterized protein</fullName>
    </submittedName>
</protein>
<evidence type="ECO:0000256" key="2">
    <source>
        <dbReference type="SAM" id="SignalP"/>
    </source>
</evidence>
<sequence length="74" mass="7678">MKLRHFTNSFLRATVLLTTTLPAFAGPFEIKPAGVFSPAVVTPGKVIGNGTPSTSTPSNPVGKSEIQGLGDHQS</sequence>
<dbReference type="STRING" id="551115.Aazo_3618"/>
<evidence type="ECO:0000313" key="3">
    <source>
        <dbReference type="EMBL" id="ADI65198.1"/>
    </source>
</evidence>
<gene>
    <name evidence="3" type="ordered locus">Aazo_3618</name>
</gene>
<feature type="region of interest" description="Disordered" evidence="1">
    <location>
        <begin position="45"/>
        <end position="74"/>
    </location>
</feature>
<name>D7E3M9_NOSA0</name>
<keyword evidence="2" id="KW-0732">Signal</keyword>
<dbReference type="EMBL" id="CP002059">
    <property type="protein sequence ID" value="ADI65198.1"/>
    <property type="molecule type" value="Genomic_DNA"/>
</dbReference>
<feature type="signal peptide" evidence="2">
    <location>
        <begin position="1"/>
        <end position="25"/>
    </location>
</feature>
<feature type="chain" id="PRO_5003094915" evidence="2">
    <location>
        <begin position="26"/>
        <end position="74"/>
    </location>
</feature>
<organism evidence="3 4">
    <name type="scientific">Nostoc azollae (strain 0708)</name>
    <name type="common">Anabaena azollae (strain 0708)</name>
    <dbReference type="NCBI Taxonomy" id="551115"/>
    <lineage>
        <taxon>Bacteria</taxon>
        <taxon>Bacillati</taxon>
        <taxon>Cyanobacteriota</taxon>
        <taxon>Cyanophyceae</taxon>
        <taxon>Nostocales</taxon>
        <taxon>Nostocaceae</taxon>
        <taxon>Trichormus</taxon>
    </lineage>
</organism>
<dbReference type="Proteomes" id="UP000001511">
    <property type="component" value="Chromosome"/>
</dbReference>
<reference evidence="3 4" key="1">
    <citation type="journal article" date="2010" name="PLoS ONE">
        <title>Genome erosion in a nitrogen-fixing vertically transmitted endosymbiotic multicellular cyanobacterium.</title>
        <authorList>
            <person name="Ran L."/>
            <person name="Larsson J."/>
            <person name="Vigil-Stenman T."/>
            <person name="Nylander J.A."/>
            <person name="Ininbergs K."/>
            <person name="Zheng W.W."/>
            <person name="Lapidus A."/>
            <person name="Lowry S."/>
            <person name="Haselkorn R."/>
            <person name="Bergman B."/>
        </authorList>
    </citation>
    <scope>NUCLEOTIDE SEQUENCE [LARGE SCALE GENOMIC DNA]</scope>
    <source>
        <strain evidence="3 4">0708</strain>
    </source>
</reference>
<feature type="compositionally biased region" description="Polar residues" evidence="1">
    <location>
        <begin position="50"/>
        <end position="61"/>
    </location>
</feature>
<dbReference type="RefSeq" id="WP_013192212.1">
    <property type="nucleotide sequence ID" value="NC_014248.1"/>
</dbReference>
<proteinExistence type="predicted"/>